<dbReference type="KEGG" id="sgs:AVL59_38665"/>
<gene>
    <name evidence="1" type="ORF">AVL59_38665</name>
    <name evidence="2" type="ORF">J2Z21_001630</name>
</gene>
<evidence type="ECO:0000313" key="1">
    <source>
        <dbReference type="EMBL" id="ANP54732.1"/>
    </source>
</evidence>
<dbReference type="STRING" id="68214.AVL59_38665"/>
<dbReference type="EMBL" id="JAGGLP010000003">
    <property type="protein sequence ID" value="MBP2048705.1"/>
    <property type="molecule type" value="Genomic_DNA"/>
</dbReference>
<proteinExistence type="predicted"/>
<accession>A0A1B1B7L8</accession>
<dbReference type="OrthoDB" id="4301546at2"/>
<reference evidence="1 3" key="1">
    <citation type="submission" date="2016-06" db="EMBL/GenBank/DDBJ databases">
        <title>Complete genome sequence of Streptomyces griseochromogenes ATCC 14511, the Blasticidin S producer.</title>
        <authorList>
            <person name="Wu L."/>
        </authorList>
    </citation>
    <scope>NUCLEOTIDE SEQUENCE [LARGE SCALE GENOMIC DNA]</scope>
    <source>
        <strain evidence="1 3">ATCC 14511</strain>
    </source>
</reference>
<dbReference type="AlphaFoldDB" id="A0A1B1B7L8"/>
<organism evidence="1 3">
    <name type="scientific">Streptomyces griseochromogenes</name>
    <dbReference type="NCBI Taxonomy" id="68214"/>
    <lineage>
        <taxon>Bacteria</taxon>
        <taxon>Bacillati</taxon>
        <taxon>Actinomycetota</taxon>
        <taxon>Actinomycetes</taxon>
        <taxon>Kitasatosporales</taxon>
        <taxon>Streptomycetaceae</taxon>
        <taxon>Streptomyces</taxon>
    </lineage>
</organism>
<keyword evidence="4" id="KW-1185">Reference proteome</keyword>
<dbReference type="Proteomes" id="UP000092659">
    <property type="component" value="Chromosome"/>
</dbReference>
<dbReference type="RefSeq" id="WP_067313921.1">
    <property type="nucleotide sequence ID" value="NZ_CP016279.1"/>
</dbReference>
<name>A0A1B1B7L8_9ACTN</name>
<reference evidence="2 4" key="2">
    <citation type="submission" date="2021-03" db="EMBL/GenBank/DDBJ databases">
        <title>Genomic Encyclopedia of Type Strains, Phase IV (KMG-IV): sequencing the most valuable type-strain genomes for metagenomic binning, comparative biology and taxonomic classification.</title>
        <authorList>
            <person name="Goeker M."/>
        </authorList>
    </citation>
    <scope>NUCLEOTIDE SEQUENCE [LARGE SCALE GENOMIC DNA]</scope>
    <source>
        <strain evidence="2 4">DSM 40499</strain>
    </source>
</reference>
<dbReference type="EMBL" id="CP016279">
    <property type="protein sequence ID" value="ANP54732.1"/>
    <property type="molecule type" value="Genomic_DNA"/>
</dbReference>
<evidence type="ECO:0000313" key="4">
    <source>
        <dbReference type="Proteomes" id="UP001519309"/>
    </source>
</evidence>
<dbReference type="Proteomes" id="UP001519309">
    <property type="component" value="Unassembled WGS sequence"/>
</dbReference>
<protein>
    <submittedName>
        <fullName evidence="1">Uncharacterized protein</fullName>
    </submittedName>
</protein>
<sequence length="181" mass="19207">MNARMLALADAGLPSVRPDDVPPAYRALAEEGWTVDADGACLLSALRAGWSGSAAGEFGDVVHFEATVNGRAMMDHDLPADGPERRHRLLRRSVAYACLALRAAPAEGGHAVLGYVSLSEGGLSDDTPTSHVTFCTRRPDVLPYVDRIEDYSGEALLELSRDDAVELLAATAGPAPRSRHS</sequence>
<evidence type="ECO:0000313" key="3">
    <source>
        <dbReference type="Proteomes" id="UP000092659"/>
    </source>
</evidence>
<evidence type="ECO:0000313" key="2">
    <source>
        <dbReference type="EMBL" id="MBP2048705.1"/>
    </source>
</evidence>